<dbReference type="PROSITE" id="PS51257">
    <property type="entry name" value="PROKAR_LIPOPROTEIN"/>
    <property type="match status" value="1"/>
</dbReference>
<dbReference type="OrthoDB" id="8628732at2"/>
<dbReference type="SUPFAM" id="SSF53850">
    <property type="entry name" value="Periplasmic binding protein-like II"/>
    <property type="match status" value="1"/>
</dbReference>
<dbReference type="InterPro" id="IPR005064">
    <property type="entry name" value="BUG"/>
</dbReference>
<reference evidence="3 4" key="1">
    <citation type="journal article" date="2015" name="Genome Announc.">
        <title>Complete Genome Sequence of Cupriavidus basilensis 4G11, Isolated from the Oak Ridge Field Research Center Site.</title>
        <authorList>
            <person name="Ray J."/>
            <person name="Waters R.J."/>
            <person name="Skerker J.M."/>
            <person name="Kuehl J.V."/>
            <person name="Price M.N."/>
            <person name="Huang J."/>
            <person name="Chakraborty R."/>
            <person name="Arkin A.P."/>
            <person name="Deutschbauer A."/>
        </authorList>
    </citation>
    <scope>NUCLEOTIDE SEQUENCE [LARGE SCALE GENOMIC DNA]</scope>
    <source>
        <strain evidence="3">4G11</strain>
    </source>
</reference>
<proteinExistence type="inferred from homology"/>
<dbReference type="Proteomes" id="UP000031843">
    <property type="component" value="Chromosome secondary"/>
</dbReference>
<comment type="similarity">
    <text evidence="1">Belongs to the UPF0065 (bug) family.</text>
</comment>
<dbReference type="Gene3D" id="3.40.190.150">
    <property type="entry name" value="Bordetella uptake gene, domain 1"/>
    <property type="match status" value="1"/>
</dbReference>
<keyword evidence="2" id="KW-0732">Signal</keyword>
<keyword evidence="4" id="KW-1185">Reference proteome</keyword>
<name>A0A0C4YN80_9BURK</name>
<feature type="signal peptide" evidence="2">
    <location>
        <begin position="1"/>
        <end position="32"/>
    </location>
</feature>
<feature type="chain" id="PRO_5002173770" evidence="2">
    <location>
        <begin position="33"/>
        <end position="335"/>
    </location>
</feature>
<accession>A0A0C4YN80</accession>
<dbReference type="Pfam" id="PF03401">
    <property type="entry name" value="TctC"/>
    <property type="match status" value="1"/>
</dbReference>
<dbReference type="AlphaFoldDB" id="A0A0C4YN80"/>
<dbReference type="PIRSF" id="PIRSF017082">
    <property type="entry name" value="YflP"/>
    <property type="match status" value="1"/>
</dbReference>
<dbReference type="STRING" id="68895.RR42_s0410"/>
<evidence type="ECO:0000256" key="1">
    <source>
        <dbReference type="ARBA" id="ARBA00006987"/>
    </source>
</evidence>
<dbReference type="KEGG" id="cbw:RR42_s0410"/>
<organism evidence="3 4">
    <name type="scientific">Cupriavidus basilensis</name>
    <dbReference type="NCBI Taxonomy" id="68895"/>
    <lineage>
        <taxon>Bacteria</taxon>
        <taxon>Pseudomonadati</taxon>
        <taxon>Pseudomonadota</taxon>
        <taxon>Betaproteobacteria</taxon>
        <taxon>Burkholderiales</taxon>
        <taxon>Burkholderiaceae</taxon>
        <taxon>Cupriavidus</taxon>
    </lineage>
</organism>
<sequence>MPSLIQRQTRCRAVGPLAIGAALLSACTLAAASPTASPGAWRPDRPVTLVVPYSAGGGTDATARAVSKPLGVLWGQPVVVENLPGADGLIGTRRVMEAKPDGYTLLLQVPAIVATRYTPGFKGIDPLARLDPITAISQSPAAVVASAKLPVKTFAELVQYCKTVAKTCSLGTGESLARISGKQLAAEAGLPDLIVVNYRGTGAIITDLIANNVNLAFTGITAALPHYKAGTLKILATQGRTRAAALPDVPTTAEAGYPQFQSVTWYGLFAPKGTPAAITQGIVAALREAVKDPEVQRTIAAAGAEPVANLPAEFAAQVRQESERLGALVKQYPFE</sequence>
<dbReference type="RefSeq" id="WP_082055054.1">
    <property type="nucleotide sequence ID" value="NZ_CP010537.1"/>
</dbReference>
<dbReference type="InterPro" id="IPR042100">
    <property type="entry name" value="Bug_dom1"/>
</dbReference>
<evidence type="ECO:0000313" key="3">
    <source>
        <dbReference type="EMBL" id="AJG22006.1"/>
    </source>
</evidence>
<evidence type="ECO:0000256" key="2">
    <source>
        <dbReference type="SAM" id="SignalP"/>
    </source>
</evidence>
<dbReference type="PANTHER" id="PTHR42928:SF5">
    <property type="entry name" value="BLR1237 PROTEIN"/>
    <property type="match status" value="1"/>
</dbReference>
<dbReference type="CDD" id="cd07012">
    <property type="entry name" value="PBP2_Bug_TTT"/>
    <property type="match status" value="1"/>
</dbReference>
<dbReference type="EMBL" id="CP010537">
    <property type="protein sequence ID" value="AJG22006.1"/>
    <property type="molecule type" value="Genomic_DNA"/>
</dbReference>
<dbReference type="PANTHER" id="PTHR42928">
    <property type="entry name" value="TRICARBOXYLATE-BINDING PROTEIN"/>
    <property type="match status" value="1"/>
</dbReference>
<evidence type="ECO:0000313" key="4">
    <source>
        <dbReference type="Proteomes" id="UP000031843"/>
    </source>
</evidence>
<protein>
    <submittedName>
        <fullName evidence="3">Tricarboxylate transport protein TctC</fullName>
    </submittedName>
</protein>
<gene>
    <name evidence="3" type="ORF">RR42_s0410</name>
</gene>
<dbReference type="Gene3D" id="3.40.190.10">
    <property type="entry name" value="Periplasmic binding protein-like II"/>
    <property type="match status" value="1"/>
</dbReference>